<accession>A0A7R6PQB5</accession>
<dbReference type="PROSITE" id="PS51071">
    <property type="entry name" value="HTH_RPIR"/>
    <property type="match status" value="1"/>
</dbReference>
<name>A0A7R6PQB5_9GAMM</name>
<evidence type="ECO:0000259" key="5">
    <source>
        <dbReference type="PROSITE" id="PS51464"/>
    </source>
</evidence>
<reference evidence="6 7" key="1">
    <citation type="journal article" date="2008" name="Int. J. Syst. Evol. Microbiol.">
        <title>Amphritea japonica sp. nov. and Amphritea balenae sp. nov., isolated from the sediment adjacent to sperm whale carcasses off Kagoshima, Japan.</title>
        <authorList>
            <person name="Miyazaki M."/>
            <person name="Nogi Y."/>
            <person name="Fujiwara Y."/>
            <person name="Kawato M."/>
            <person name="Nagahama T."/>
            <person name="Kubokawa K."/>
            <person name="Horikoshi K."/>
        </authorList>
    </citation>
    <scope>NUCLEOTIDE SEQUENCE [LARGE SCALE GENOMIC DNA]</scope>
    <source>
        <strain evidence="6 7">ATCC BAA-1530</strain>
    </source>
</reference>
<evidence type="ECO:0000256" key="3">
    <source>
        <dbReference type="ARBA" id="ARBA00023163"/>
    </source>
</evidence>
<dbReference type="InterPro" id="IPR035472">
    <property type="entry name" value="RpiR-like_SIS"/>
</dbReference>
<dbReference type="GO" id="GO:0003700">
    <property type="term" value="F:DNA-binding transcription factor activity"/>
    <property type="evidence" value="ECO:0007669"/>
    <property type="project" value="InterPro"/>
</dbReference>
<dbReference type="PANTHER" id="PTHR30514">
    <property type="entry name" value="GLUCOKINASE"/>
    <property type="match status" value="1"/>
</dbReference>
<dbReference type="GO" id="GO:1901135">
    <property type="term" value="P:carbohydrate derivative metabolic process"/>
    <property type="evidence" value="ECO:0007669"/>
    <property type="project" value="InterPro"/>
</dbReference>
<dbReference type="SUPFAM" id="SSF46689">
    <property type="entry name" value="Homeodomain-like"/>
    <property type="match status" value="1"/>
</dbReference>
<sequence>MTSSTSDASSVLKEISAQYPRFTTQLKKAADYVLEQPVNVALLSIRKSAVEAGVTPSTLTRLAKSVGFDRYGSFRQLFKEAVNARQAGTYFSDRAQCLQEMGHHHSENKVFVEFADSAFKNLEQLFQDDTYNKLQDAAQLVINARKVFSLGFRDMYTCAYHFSYVGGIAFPHIQLIRGYQGTLLSELGDIRADDVVVAFCFEPYTTETVQAIRVARDAGAKIIAFTDSLRSPIALGSEIVFSLKNDTPHFFPSLTSTITLIEALLAECVSIGNKEMVSNINRFEETLHRLGGYHED</sequence>
<feature type="domain" description="SIS" evidence="5">
    <location>
        <begin position="137"/>
        <end position="275"/>
    </location>
</feature>
<proteinExistence type="predicted"/>
<evidence type="ECO:0000256" key="1">
    <source>
        <dbReference type="ARBA" id="ARBA00023015"/>
    </source>
</evidence>
<keyword evidence="3" id="KW-0804">Transcription</keyword>
<gene>
    <name evidence="6" type="ORF">AMJAP_2983</name>
</gene>
<dbReference type="KEGG" id="ajp:AMJAP_2983"/>
<dbReference type="InterPro" id="IPR036388">
    <property type="entry name" value="WH-like_DNA-bd_sf"/>
</dbReference>
<evidence type="ECO:0000256" key="2">
    <source>
        <dbReference type="ARBA" id="ARBA00023125"/>
    </source>
</evidence>
<dbReference type="OrthoDB" id="9814005at2"/>
<dbReference type="SUPFAM" id="SSF53697">
    <property type="entry name" value="SIS domain"/>
    <property type="match status" value="1"/>
</dbReference>
<dbReference type="EMBL" id="AP014545">
    <property type="protein sequence ID" value="BBB27568.1"/>
    <property type="molecule type" value="Genomic_DNA"/>
</dbReference>
<evidence type="ECO:0000313" key="6">
    <source>
        <dbReference type="EMBL" id="BBB27568.1"/>
    </source>
</evidence>
<dbReference type="PANTHER" id="PTHR30514:SF18">
    <property type="entry name" value="RPIR-FAMILY TRANSCRIPTIONAL REGULATOR"/>
    <property type="match status" value="1"/>
</dbReference>
<dbReference type="Pfam" id="PF01380">
    <property type="entry name" value="SIS"/>
    <property type="match status" value="1"/>
</dbReference>
<dbReference type="PROSITE" id="PS51464">
    <property type="entry name" value="SIS"/>
    <property type="match status" value="1"/>
</dbReference>
<dbReference type="AlphaFoldDB" id="A0A7R6PQB5"/>
<dbReference type="InterPro" id="IPR001347">
    <property type="entry name" value="SIS_dom"/>
</dbReference>
<dbReference type="Proteomes" id="UP000595663">
    <property type="component" value="Chromosome"/>
</dbReference>
<dbReference type="CDD" id="cd05013">
    <property type="entry name" value="SIS_RpiR"/>
    <property type="match status" value="1"/>
</dbReference>
<keyword evidence="7" id="KW-1185">Reference proteome</keyword>
<feature type="domain" description="HTH rpiR-type" evidence="4">
    <location>
        <begin position="9"/>
        <end position="85"/>
    </location>
</feature>
<dbReference type="InterPro" id="IPR047640">
    <property type="entry name" value="RpiR-like"/>
</dbReference>
<dbReference type="GO" id="GO:0097367">
    <property type="term" value="F:carbohydrate derivative binding"/>
    <property type="evidence" value="ECO:0007669"/>
    <property type="project" value="InterPro"/>
</dbReference>
<evidence type="ECO:0000259" key="4">
    <source>
        <dbReference type="PROSITE" id="PS51071"/>
    </source>
</evidence>
<evidence type="ECO:0008006" key="8">
    <source>
        <dbReference type="Google" id="ProtNLM"/>
    </source>
</evidence>
<evidence type="ECO:0000313" key="7">
    <source>
        <dbReference type="Proteomes" id="UP000595663"/>
    </source>
</evidence>
<dbReference type="InterPro" id="IPR009057">
    <property type="entry name" value="Homeodomain-like_sf"/>
</dbReference>
<dbReference type="Pfam" id="PF01418">
    <property type="entry name" value="HTH_6"/>
    <property type="match status" value="1"/>
</dbReference>
<organism evidence="6 7">
    <name type="scientific">Amphritea japonica ATCC BAA-1530</name>
    <dbReference type="NCBI Taxonomy" id="1278309"/>
    <lineage>
        <taxon>Bacteria</taxon>
        <taxon>Pseudomonadati</taxon>
        <taxon>Pseudomonadota</taxon>
        <taxon>Gammaproteobacteria</taxon>
        <taxon>Oceanospirillales</taxon>
        <taxon>Oceanospirillaceae</taxon>
        <taxon>Amphritea</taxon>
    </lineage>
</organism>
<dbReference type="Gene3D" id="1.10.10.10">
    <property type="entry name" value="Winged helix-like DNA-binding domain superfamily/Winged helix DNA-binding domain"/>
    <property type="match status" value="1"/>
</dbReference>
<dbReference type="Gene3D" id="3.40.50.10490">
    <property type="entry name" value="Glucose-6-phosphate isomerase like protein, domain 1"/>
    <property type="match status" value="1"/>
</dbReference>
<protein>
    <recommendedName>
        <fullName evidence="8">RpiR family transcriptional regulator</fullName>
    </recommendedName>
</protein>
<dbReference type="InterPro" id="IPR046348">
    <property type="entry name" value="SIS_dom_sf"/>
</dbReference>
<dbReference type="RefSeq" id="WP_019623047.1">
    <property type="nucleotide sequence ID" value="NZ_AP014545.1"/>
</dbReference>
<dbReference type="GO" id="GO:0003677">
    <property type="term" value="F:DNA binding"/>
    <property type="evidence" value="ECO:0007669"/>
    <property type="project" value="UniProtKB-KW"/>
</dbReference>
<dbReference type="InterPro" id="IPR000281">
    <property type="entry name" value="HTH_RpiR"/>
</dbReference>
<keyword evidence="1" id="KW-0805">Transcription regulation</keyword>
<keyword evidence="2" id="KW-0238">DNA-binding</keyword>